<feature type="domain" description="HD-GYP" evidence="1">
    <location>
        <begin position="157"/>
        <end position="344"/>
    </location>
</feature>
<dbReference type="SUPFAM" id="SSF109604">
    <property type="entry name" value="HD-domain/PDEase-like"/>
    <property type="match status" value="1"/>
</dbReference>
<protein>
    <submittedName>
        <fullName evidence="2">HD domain-containing protein</fullName>
    </submittedName>
</protein>
<evidence type="ECO:0000313" key="3">
    <source>
        <dbReference type="Proteomes" id="UP000631694"/>
    </source>
</evidence>
<sequence length="344" mass="37077">MDDARALATAMARSGIAADLMVIDDLARSPGAVPDAPVYIIAEPQGVATAAAWRAIARPASLRRTIVWGPNVTAGDIVALDNLGIGYVTKAGPRLDPLLRLIGVIDADYLAASRMRVTEAKAVAHSVFQATAAAFEMFGSMPTFDRDFYAGLSQDFSRQVETTPLYLLIDAISRNQDTTIQHCSLVTTVAVAFASHLGLSGREVSRLFTAAFFHDIGKSAIPKSVIDKPGRLTEDETRLMRSHVTVGHEILSRYPETAGEVAEVALHHHEMLDGSGYPQGLRGTEISDLIRIVTICDIFAALIERRSYKEPLPAREAYDIIVGMGPKLDQDLVGAFESVAFSVA</sequence>
<keyword evidence="3" id="KW-1185">Reference proteome</keyword>
<name>A0A931I0H9_9HYPH</name>
<dbReference type="Proteomes" id="UP000631694">
    <property type="component" value="Unassembled WGS sequence"/>
</dbReference>
<dbReference type="SMART" id="SM00471">
    <property type="entry name" value="HDc"/>
    <property type="match status" value="1"/>
</dbReference>
<dbReference type="GO" id="GO:0008081">
    <property type="term" value="F:phosphoric diester hydrolase activity"/>
    <property type="evidence" value="ECO:0007669"/>
    <property type="project" value="UniProtKB-ARBA"/>
</dbReference>
<dbReference type="Gene3D" id="1.10.3210.10">
    <property type="entry name" value="Hypothetical protein af1432"/>
    <property type="match status" value="1"/>
</dbReference>
<dbReference type="InterPro" id="IPR006675">
    <property type="entry name" value="HDIG_dom"/>
</dbReference>
<dbReference type="PANTHER" id="PTHR43155">
    <property type="entry name" value="CYCLIC DI-GMP PHOSPHODIESTERASE PA4108-RELATED"/>
    <property type="match status" value="1"/>
</dbReference>
<dbReference type="AlphaFoldDB" id="A0A931I0H9"/>
<organism evidence="2 3">
    <name type="scientific">Methylobrevis albus</name>
    <dbReference type="NCBI Taxonomy" id="2793297"/>
    <lineage>
        <taxon>Bacteria</taxon>
        <taxon>Pseudomonadati</taxon>
        <taxon>Pseudomonadota</taxon>
        <taxon>Alphaproteobacteria</taxon>
        <taxon>Hyphomicrobiales</taxon>
        <taxon>Pleomorphomonadaceae</taxon>
        <taxon>Methylobrevis</taxon>
    </lineage>
</organism>
<dbReference type="NCBIfam" id="TIGR00277">
    <property type="entry name" value="HDIG"/>
    <property type="match status" value="1"/>
</dbReference>
<gene>
    <name evidence="2" type="ORF">I5731_05065</name>
</gene>
<dbReference type="InterPro" id="IPR003607">
    <property type="entry name" value="HD/PDEase_dom"/>
</dbReference>
<evidence type="ECO:0000259" key="1">
    <source>
        <dbReference type="PROSITE" id="PS51832"/>
    </source>
</evidence>
<evidence type="ECO:0000313" key="2">
    <source>
        <dbReference type="EMBL" id="MBH0237184.1"/>
    </source>
</evidence>
<dbReference type="Pfam" id="PF13487">
    <property type="entry name" value="HD_5"/>
    <property type="match status" value="1"/>
</dbReference>
<reference evidence="2" key="1">
    <citation type="submission" date="2020-12" db="EMBL/GenBank/DDBJ databases">
        <title>Methylobrevis albus sp. nov., isolated from fresh water lack sediment.</title>
        <authorList>
            <person name="Zou Q."/>
        </authorList>
    </citation>
    <scope>NUCLEOTIDE SEQUENCE</scope>
    <source>
        <strain evidence="2">L22</strain>
    </source>
</reference>
<dbReference type="PROSITE" id="PS51832">
    <property type="entry name" value="HD_GYP"/>
    <property type="match status" value="1"/>
</dbReference>
<dbReference type="CDD" id="cd00077">
    <property type="entry name" value="HDc"/>
    <property type="match status" value="1"/>
</dbReference>
<proteinExistence type="predicted"/>
<dbReference type="PANTHER" id="PTHR43155:SF2">
    <property type="entry name" value="CYCLIC DI-GMP PHOSPHODIESTERASE PA4108"/>
    <property type="match status" value="1"/>
</dbReference>
<accession>A0A931I0H9</accession>
<dbReference type="InterPro" id="IPR037522">
    <property type="entry name" value="HD_GYP_dom"/>
</dbReference>
<dbReference type="EMBL" id="JADZLT010000042">
    <property type="protein sequence ID" value="MBH0237184.1"/>
    <property type="molecule type" value="Genomic_DNA"/>
</dbReference>
<dbReference type="RefSeq" id="WP_197310286.1">
    <property type="nucleotide sequence ID" value="NZ_JADZLT010000042.1"/>
</dbReference>
<comment type="caution">
    <text evidence="2">The sequence shown here is derived from an EMBL/GenBank/DDBJ whole genome shotgun (WGS) entry which is preliminary data.</text>
</comment>